<dbReference type="AlphaFoldDB" id="A0A2Z6MEX2"/>
<feature type="domain" description="Reverse transcriptase zinc-binding" evidence="1">
    <location>
        <begin position="198"/>
        <end position="265"/>
    </location>
</feature>
<keyword evidence="3" id="KW-1185">Reference proteome</keyword>
<dbReference type="Proteomes" id="UP000242715">
    <property type="component" value="Unassembled WGS sequence"/>
</dbReference>
<evidence type="ECO:0000313" key="3">
    <source>
        <dbReference type="Proteomes" id="UP000242715"/>
    </source>
</evidence>
<dbReference type="OrthoDB" id="1436790at2759"/>
<organism evidence="2 3">
    <name type="scientific">Trifolium subterraneum</name>
    <name type="common">Subterranean clover</name>
    <dbReference type="NCBI Taxonomy" id="3900"/>
    <lineage>
        <taxon>Eukaryota</taxon>
        <taxon>Viridiplantae</taxon>
        <taxon>Streptophyta</taxon>
        <taxon>Embryophyta</taxon>
        <taxon>Tracheophyta</taxon>
        <taxon>Spermatophyta</taxon>
        <taxon>Magnoliopsida</taxon>
        <taxon>eudicotyledons</taxon>
        <taxon>Gunneridae</taxon>
        <taxon>Pentapetalae</taxon>
        <taxon>rosids</taxon>
        <taxon>fabids</taxon>
        <taxon>Fabales</taxon>
        <taxon>Fabaceae</taxon>
        <taxon>Papilionoideae</taxon>
        <taxon>50 kb inversion clade</taxon>
        <taxon>NPAAA clade</taxon>
        <taxon>Hologalegina</taxon>
        <taxon>IRL clade</taxon>
        <taxon>Trifolieae</taxon>
        <taxon>Trifolium</taxon>
    </lineage>
</organism>
<proteinExistence type="predicted"/>
<dbReference type="PANTHER" id="PTHR36617">
    <property type="entry name" value="PROTEIN, PUTATIVE-RELATED"/>
    <property type="match status" value="1"/>
</dbReference>
<gene>
    <name evidence="2" type="ORF">TSUD_269330</name>
</gene>
<name>A0A2Z6MEX2_TRISU</name>
<protein>
    <recommendedName>
        <fullName evidence="1">Reverse transcriptase zinc-binding domain-containing protein</fullName>
    </recommendedName>
</protein>
<dbReference type="EMBL" id="DF973375">
    <property type="protein sequence ID" value="GAU28593.1"/>
    <property type="molecule type" value="Genomic_DNA"/>
</dbReference>
<reference evidence="3" key="1">
    <citation type="journal article" date="2017" name="Front. Plant Sci.">
        <title>Climate Clever Clovers: New Paradigm to Reduce the Environmental Footprint of Ruminants by Breeding Low Methanogenic Forages Utilizing Haplotype Variation.</title>
        <authorList>
            <person name="Kaur P."/>
            <person name="Appels R."/>
            <person name="Bayer P.E."/>
            <person name="Keeble-Gagnere G."/>
            <person name="Wang J."/>
            <person name="Hirakawa H."/>
            <person name="Shirasawa K."/>
            <person name="Vercoe P."/>
            <person name="Stefanova K."/>
            <person name="Durmic Z."/>
            <person name="Nichols P."/>
            <person name="Revell C."/>
            <person name="Isobe S.N."/>
            <person name="Edwards D."/>
            <person name="Erskine W."/>
        </authorList>
    </citation>
    <scope>NUCLEOTIDE SEQUENCE [LARGE SCALE GENOMIC DNA]</scope>
    <source>
        <strain evidence="3">cv. Daliak</strain>
    </source>
</reference>
<evidence type="ECO:0000313" key="2">
    <source>
        <dbReference type="EMBL" id="GAU28593.1"/>
    </source>
</evidence>
<accession>A0A2Z6MEX2</accession>
<evidence type="ECO:0000259" key="1">
    <source>
        <dbReference type="Pfam" id="PF13966"/>
    </source>
</evidence>
<sequence length="371" mass="43143">MGGYKGDSYGEDLAVRRRYHGLVSQIFANLRKMVGWALRIFVWLITPCLPSGTGGSLLKDKDSGVIFFWLGTRVNSHSDWFSEGVTKRVGNGTTTSFWFDHWVDGVPLRVRYQSLFQASDQCLDRVVDMGNWAMGDWEWEFRWKTSLDLLDQDLLSDLIESLRQVNLSSKEDQWCWRHEIDKARLQRPLPGIDFINLARVWDSWAASKVIVFSWQLLQDKIPTRQNLRRRRVLVGATDSSCVFCGAVEESIDHIFVFCDRISSVWYRVSRWLGVEYVSPNSIMQVFENFFGLGVECRVRLGFILVWHAVVWTIWTSRNDIIFAGWSSAIDNIVDRVKLSSWKWFLGKNPDSPCSLYEWEVQPLLCWSSKVR</sequence>
<dbReference type="InterPro" id="IPR026960">
    <property type="entry name" value="RVT-Znf"/>
</dbReference>
<dbReference type="PANTHER" id="PTHR36617:SF16">
    <property type="entry name" value="OS04G0516500 PROTEIN"/>
    <property type="match status" value="1"/>
</dbReference>
<dbReference type="Pfam" id="PF13966">
    <property type="entry name" value="zf-RVT"/>
    <property type="match status" value="1"/>
</dbReference>